<dbReference type="InterPro" id="IPR036179">
    <property type="entry name" value="Ig-like_dom_sf"/>
</dbReference>
<gene>
    <name evidence="2" type="ORF">GDO81_027045</name>
</gene>
<dbReference type="InterPro" id="IPR050150">
    <property type="entry name" value="IgV_Light_Chain"/>
</dbReference>
<comment type="caution">
    <text evidence="2">The sequence shown here is derived from an EMBL/GenBank/DDBJ whole genome shotgun (WGS) entry which is preliminary data.</text>
</comment>
<dbReference type="SUPFAM" id="SSF48726">
    <property type="entry name" value="Immunoglobulin"/>
    <property type="match status" value="1"/>
</dbReference>
<evidence type="ECO:0000259" key="1">
    <source>
        <dbReference type="PROSITE" id="PS50835"/>
    </source>
</evidence>
<name>A0AAV6YF30_ENGPU</name>
<dbReference type="InterPro" id="IPR013783">
    <property type="entry name" value="Ig-like_fold"/>
</dbReference>
<dbReference type="InterPro" id="IPR007110">
    <property type="entry name" value="Ig-like_dom"/>
</dbReference>
<dbReference type="Gene3D" id="2.60.40.10">
    <property type="entry name" value="Immunoglobulins"/>
    <property type="match status" value="1"/>
</dbReference>
<dbReference type="AlphaFoldDB" id="A0AAV6YF30"/>
<sequence>MTQTPATMSMPTSETVTISCKASDSVLHPTWKYDSLAWLQPRPGQIPKLIMYKVNERSSGIGERLPGSVFGEGFSITVRDMAEDNEKEFYCAPDTEKIVT</sequence>
<dbReference type="Proteomes" id="UP000824782">
    <property type="component" value="Unassembled WGS sequence"/>
</dbReference>
<accession>A0AAV6YF30</accession>
<keyword evidence="3" id="KW-1185">Reference proteome</keyword>
<dbReference type="PANTHER" id="PTHR23267">
    <property type="entry name" value="IMMUNOGLOBULIN LIGHT CHAIN"/>
    <property type="match status" value="1"/>
</dbReference>
<feature type="domain" description="Ig-like" evidence="1">
    <location>
        <begin position="1"/>
        <end position="100"/>
    </location>
</feature>
<organism evidence="2 3">
    <name type="scientific">Engystomops pustulosus</name>
    <name type="common">Tungara frog</name>
    <name type="synonym">Physalaemus pustulosus</name>
    <dbReference type="NCBI Taxonomy" id="76066"/>
    <lineage>
        <taxon>Eukaryota</taxon>
        <taxon>Metazoa</taxon>
        <taxon>Chordata</taxon>
        <taxon>Craniata</taxon>
        <taxon>Vertebrata</taxon>
        <taxon>Euteleostomi</taxon>
        <taxon>Amphibia</taxon>
        <taxon>Batrachia</taxon>
        <taxon>Anura</taxon>
        <taxon>Neobatrachia</taxon>
        <taxon>Hyloidea</taxon>
        <taxon>Leptodactylidae</taxon>
        <taxon>Leiuperinae</taxon>
        <taxon>Engystomops</taxon>
    </lineage>
</organism>
<reference evidence="2" key="1">
    <citation type="thesis" date="2020" institute="ProQuest LLC" country="789 East Eisenhower Parkway, Ann Arbor, MI, USA">
        <title>Comparative Genomics and Chromosome Evolution.</title>
        <authorList>
            <person name="Mudd A.B."/>
        </authorList>
    </citation>
    <scope>NUCLEOTIDE SEQUENCE</scope>
    <source>
        <strain evidence="2">237g6f4</strain>
        <tissue evidence="2">Blood</tissue>
    </source>
</reference>
<evidence type="ECO:0000313" key="3">
    <source>
        <dbReference type="Proteomes" id="UP000824782"/>
    </source>
</evidence>
<protein>
    <recommendedName>
        <fullName evidence="1">Ig-like domain-containing protein</fullName>
    </recommendedName>
</protein>
<dbReference type="PROSITE" id="PS50835">
    <property type="entry name" value="IG_LIKE"/>
    <property type="match status" value="1"/>
</dbReference>
<proteinExistence type="predicted"/>
<evidence type="ECO:0000313" key="2">
    <source>
        <dbReference type="EMBL" id="KAG8536134.1"/>
    </source>
</evidence>
<dbReference type="EMBL" id="WNYA01049733">
    <property type="protein sequence ID" value="KAG8536134.1"/>
    <property type="molecule type" value="Genomic_DNA"/>
</dbReference>